<dbReference type="InterPro" id="IPR010108">
    <property type="entry name" value="Lycopene_cyclase_b/e"/>
</dbReference>
<dbReference type="STRING" id="476157.GCA_001663155_00124"/>
<evidence type="ECO:0000313" key="3">
    <source>
        <dbReference type="Proteomes" id="UP000320547"/>
    </source>
</evidence>
<sequence length="402" mass="44812">MGGRETDVAIVGGGLAGGLIALALHRAQPDLRFQLIEAGETLGGHHRWSWFDSDLGHEGRALLSPFTYVAWDQGYEVAFPQYRRPMRAGYRSLASADFDAALREILPERTLSLGQRVCELDANGVTLQSGERINARTVIDCRSVLPSQHLLGGWQIFAGRHFKYDRPHGITQPMIMDASIDQHAPAGNRSAYRFMYVLPLAEDELFFEDTYYDEARALDEDLLSRRIDQYAADMGFADGVEIGHERGILPVITGGNFKAYRASIEIPGVAMAGARGGFSHPLTSYTMPIAVENALAIASHAHLSGPLLAHFVRGRANEHWRKTAIYRALGRMLFKATEPERRVNIFQRFYQLPEELIERFYACHTTLPDQVRILSGKPPVSIPRAIRALASKGKPLLMEKTE</sequence>
<dbReference type="InterPro" id="IPR008461">
    <property type="entry name" value="CrtY"/>
</dbReference>
<protein>
    <submittedName>
        <fullName evidence="2">Lycopene beta-cyclase</fullName>
    </submittedName>
</protein>
<keyword evidence="3" id="KW-1185">Reference proteome</keyword>
<comment type="caution">
    <text evidence="2">The sequence shown here is derived from an EMBL/GenBank/DDBJ whole genome shotgun (WGS) entry which is preliminary data.</text>
</comment>
<dbReference type="NCBIfam" id="TIGR01789">
    <property type="entry name" value="lycopene_cycl"/>
    <property type="match status" value="1"/>
</dbReference>
<dbReference type="GO" id="GO:0016705">
    <property type="term" value="F:oxidoreductase activity, acting on paired donors, with incorporation or reduction of molecular oxygen"/>
    <property type="evidence" value="ECO:0007669"/>
    <property type="project" value="InterPro"/>
</dbReference>
<comment type="similarity">
    <text evidence="1">Belongs to the lycopene cyclase family.</text>
</comment>
<dbReference type="GO" id="GO:0045436">
    <property type="term" value="F:lycopene beta cyclase activity"/>
    <property type="evidence" value="ECO:0007669"/>
    <property type="project" value="InterPro"/>
</dbReference>
<evidence type="ECO:0000313" key="2">
    <source>
        <dbReference type="EMBL" id="TWJ08998.1"/>
    </source>
</evidence>
<dbReference type="Gene3D" id="3.50.50.60">
    <property type="entry name" value="FAD/NAD(P)-binding domain"/>
    <property type="match status" value="1"/>
</dbReference>
<evidence type="ECO:0000256" key="1">
    <source>
        <dbReference type="ARBA" id="ARBA00006599"/>
    </source>
</evidence>
<dbReference type="EMBL" id="VLLK01000001">
    <property type="protein sequence ID" value="TWJ08998.1"/>
    <property type="molecule type" value="Genomic_DNA"/>
</dbReference>
<dbReference type="OrthoDB" id="5793379at2"/>
<organism evidence="2 3">
    <name type="scientific">Altererythrobacter ishigakiensis</name>
    <dbReference type="NCBI Taxonomy" id="476157"/>
    <lineage>
        <taxon>Bacteria</taxon>
        <taxon>Pseudomonadati</taxon>
        <taxon>Pseudomonadota</taxon>
        <taxon>Alphaproteobacteria</taxon>
        <taxon>Sphingomonadales</taxon>
        <taxon>Erythrobacteraceae</taxon>
        <taxon>Altererythrobacter</taxon>
    </lineage>
</organism>
<gene>
    <name evidence="2" type="ORF">JN10_0620</name>
</gene>
<dbReference type="NCBIfam" id="TIGR01790">
    <property type="entry name" value="carotene-cycl"/>
    <property type="match status" value="1"/>
</dbReference>
<proteinExistence type="inferred from homology"/>
<reference evidence="2 3" key="1">
    <citation type="submission" date="2019-07" db="EMBL/GenBank/DDBJ databases">
        <title>Genomic Encyclopedia of Archaeal and Bacterial Type Strains, Phase II (KMG-II): from individual species to whole genera.</title>
        <authorList>
            <person name="Goeker M."/>
        </authorList>
    </citation>
    <scope>NUCLEOTIDE SEQUENCE [LARGE SCALE GENOMIC DNA]</scope>
    <source>
        <strain evidence="2 3">ATCC BAA-2084</strain>
    </source>
</reference>
<dbReference type="SUPFAM" id="SSF51905">
    <property type="entry name" value="FAD/NAD(P)-binding domain"/>
    <property type="match status" value="1"/>
</dbReference>
<name>A0A562UTT4_9SPHN</name>
<dbReference type="AlphaFoldDB" id="A0A562UTT4"/>
<dbReference type="GO" id="GO:0016117">
    <property type="term" value="P:carotenoid biosynthetic process"/>
    <property type="evidence" value="ECO:0007669"/>
    <property type="project" value="InterPro"/>
</dbReference>
<dbReference type="RefSeq" id="WP_067596481.1">
    <property type="nucleotide sequence ID" value="NZ_CP015963.1"/>
</dbReference>
<dbReference type="Pfam" id="PF05834">
    <property type="entry name" value="Lycopene_cycl"/>
    <property type="match status" value="1"/>
</dbReference>
<dbReference type="InterPro" id="IPR036188">
    <property type="entry name" value="FAD/NAD-bd_sf"/>
</dbReference>
<accession>A0A562UTT4</accession>
<dbReference type="Proteomes" id="UP000320547">
    <property type="component" value="Unassembled WGS sequence"/>
</dbReference>